<dbReference type="SUPFAM" id="SSF53067">
    <property type="entry name" value="Actin-like ATPase domain"/>
    <property type="match status" value="1"/>
</dbReference>
<organism evidence="3 4">
    <name type="scientific">Loktanella salsilacus</name>
    <dbReference type="NCBI Taxonomy" id="195913"/>
    <lineage>
        <taxon>Bacteria</taxon>
        <taxon>Pseudomonadati</taxon>
        <taxon>Pseudomonadota</taxon>
        <taxon>Alphaproteobacteria</taxon>
        <taxon>Rhodobacterales</taxon>
        <taxon>Roseobacteraceae</taxon>
        <taxon>Loktanella</taxon>
    </lineage>
</organism>
<dbReference type="InterPro" id="IPR043129">
    <property type="entry name" value="ATPase_NBD"/>
</dbReference>
<accession>A0A1I4JLG9</accession>
<dbReference type="EMBL" id="FOTF01000040">
    <property type="protein sequence ID" value="SFL67419.1"/>
    <property type="molecule type" value="Genomic_DNA"/>
</dbReference>
<feature type="domain" description="GspL cytoplasmic actin-ATPase-like" evidence="2">
    <location>
        <begin position="39"/>
        <end position="190"/>
    </location>
</feature>
<dbReference type="NCBIfam" id="TIGR01709">
    <property type="entry name" value="typeII_sec_gspL"/>
    <property type="match status" value="1"/>
</dbReference>
<dbReference type="AlphaFoldDB" id="A0A1I4JLG9"/>
<keyword evidence="1" id="KW-0472">Membrane</keyword>
<keyword evidence="4" id="KW-1185">Reference proteome</keyword>
<dbReference type="InterPro" id="IPR007812">
    <property type="entry name" value="T2SS_protein-GspL"/>
</dbReference>
<keyword evidence="1" id="KW-1133">Transmembrane helix</keyword>
<keyword evidence="1" id="KW-0812">Transmembrane</keyword>
<evidence type="ECO:0000313" key="4">
    <source>
        <dbReference type="Proteomes" id="UP000199550"/>
    </source>
</evidence>
<dbReference type="GO" id="GO:0015627">
    <property type="term" value="C:type II protein secretion system complex"/>
    <property type="evidence" value="ECO:0007669"/>
    <property type="project" value="InterPro"/>
</dbReference>
<dbReference type="GO" id="GO:0009276">
    <property type="term" value="C:Gram-negative-bacterium-type cell wall"/>
    <property type="evidence" value="ECO:0007669"/>
    <property type="project" value="InterPro"/>
</dbReference>
<reference evidence="3 4" key="1">
    <citation type="submission" date="2016-10" db="EMBL/GenBank/DDBJ databases">
        <authorList>
            <person name="de Groot N.N."/>
        </authorList>
    </citation>
    <scope>NUCLEOTIDE SEQUENCE [LARGE SCALE GENOMIC DNA]</scope>
    <source>
        <strain evidence="3 4">DSM 16199</strain>
    </source>
</reference>
<dbReference type="InterPro" id="IPR024230">
    <property type="entry name" value="GspL_cyto_dom"/>
</dbReference>
<dbReference type="Proteomes" id="UP000199550">
    <property type="component" value="Unassembled WGS sequence"/>
</dbReference>
<dbReference type="OrthoDB" id="7432052at2"/>
<dbReference type="GO" id="GO:0015628">
    <property type="term" value="P:protein secretion by the type II secretion system"/>
    <property type="evidence" value="ECO:0007669"/>
    <property type="project" value="InterPro"/>
</dbReference>
<dbReference type="Pfam" id="PF05134">
    <property type="entry name" value="T2SSL"/>
    <property type="match status" value="1"/>
</dbReference>
<feature type="transmembrane region" description="Helical" evidence="1">
    <location>
        <begin position="230"/>
        <end position="254"/>
    </location>
</feature>
<dbReference type="STRING" id="195913.SAMN04488004_1408"/>
<dbReference type="Gene3D" id="3.30.420.380">
    <property type="match status" value="1"/>
</dbReference>
<gene>
    <name evidence="3" type="ORF">SAMN04488004_1408</name>
</gene>
<protein>
    <submittedName>
        <fullName evidence="3">Type II secretion system (T2SS), protein L</fullName>
    </submittedName>
</protein>
<evidence type="ECO:0000313" key="3">
    <source>
        <dbReference type="EMBL" id="SFL67419.1"/>
    </source>
</evidence>
<proteinExistence type="predicted"/>
<sequence length="387" mass="40506">MNNQGINAKKVASAPPVILPDDHTELQVPHPTSMSVARAGSAALQELLARGVTQRPLPFLLAGEQVTSHLITLPPASTRQRAAMLVFAAEDRIAMPLDQTLITAGPVIAKSGTPQITFVVDRRIIDTCPDIAPRILPEYLIIARPNDGWAVWRDGDRCIVRAADGTGFAAPTEMLPLLWTRAGQPALTSLAMPLPQDLPHSDLSQNVPPPNAVELAYTLPRVRLGDTARYWRPAVLAGAVIAAGLVAHLSLLALDVIALNRIANREQAAAQASIADTLPGMTLMPDVGPILALLTPTQATPAGSTLLPLMADVAAALAVTNTDATFRRLSWGAAEDRLVVLVQASGLEALQTIERGLIAAGLAVQSGAASAGDGAAEAELRISRGPA</sequence>
<evidence type="ECO:0000256" key="1">
    <source>
        <dbReference type="SAM" id="Phobius"/>
    </source>
</evidence>
<evidence type="ECO:0000259" key="2">
    <source>
        <dbReference type="Pfam" id="PF05134"/>
    </source>
</evidence>
<name>A0A1I4JLG9_9RHOB</name>